<feature type="domain" description="Peptidase C1A papain C-terminal" evidence="1">
    <location>
        <begin position="27"/>
        <end position="242"/>
    </location>
</feature>
<dbReference type="GO" id="GO:0006508">
    <property type="term" value="P:proteolysis"/>
    <property type="evidence" value="ECO:0007669"/>
    <property type="project" value="UniProtKB-KW"/>
</dbReference>
<dbReference type="Pfam" id="PF00112">
    <property type="entry name" value="Peptidase_C1"/>
    <property type="match status" value="1"/>
</dbReference>
<keyword evidence="2" id="KW-0378">Hydrolase</keyword>
<proteinExistence type="predicted"/>
<name>A0A4V3D735_9GAMM</name>
<keyword evidence="3" id="KW-1185">Reference proteome</keyword>
<dbReference type="GO" id="GO:0008234">
    <property type="term" value="F:cysteine-type peptidase activity"/>
    <property type="evidence" value="ECO:0007669"/>
    <property type="project" value="InterPro"/>
</dbReference>
<dbReference type="InterPro" id="IPR025660">
    <property type="entry name" value="Pept_his_AS"/>
</dbReference>
<dbReference type="AlphaFoldDB" id="A0A4V3D735"/>
<sequence>MSKRTLDAVPDQVDVRDWFYLPTLKVLPESIDNRNHVPLMLDQGQEGACTGFALAAVINYLIANQKTRLPGEHGINGVSPRMLYEMARRYDEWPGERYEGSSARGAMKGWVTHGVAARSLWPDEVKGMRHFNKQIATAANEYPGGAYFRIQTQQLRDVHAALAETGIVYATVMVHKGWNDVHSRRSGQLPVIEMFDEIEGGHAIALVGYNEDGFILQNSWGPNWGLNGFALMTYDDFAAHVTDLWVAQLGVPIQRASTQRMQTEAQSSWVKAQPPKLEEVRNYIVNVGNNGYLSDTGKYWTTPDDLQRLFDPQHGLIKESGCNHLMLYMHGGLNNEEASARRVLAMTPVCKKNGIYPLHIMWESGVFETVRAMIEDKLGAPDREKAQSLFGDARDFFFESTLGKLAKPLWNEMKENARLASATDRHDRPMAMRSVIEHLQAYSKVNALDIHVVAHSAGSILFAHSVEPMLKHRLQFKTVQMLAPALSVERFMIDLYPKIDRAEIPIPKMYNLNAKAELDDFVGKSWVYGKSLLYLVSNSMESERGKPIVGMEVGMRTEALLQNLYWQNGQPNPEHLVLAGSETRDSKSKTHGGFDNDPYTMNSVLNRVLGRFPEPAYTARDLANA</sequence>
<dbReference type="InterPro" id="IPR000668">
    <property type="entry name" value="Peptidase_C1A_C"/>
</dbReference>
<dbReference type="EMBL" id="SNYM01000014">
    <property type="protein sequence ID" value="TDQ46217.1"/>
    <property type="molecule type" value="Genomic_DNA"/>
</dbReference>
<accession>A0A4V3D735</accession>
<dbReference type="SUPFAM" id="SSF54001">
    <property type="entry name" value="Cysteine proteinases"/>
    <property type="match status" value="1"/>
</dbReference>
<dbReference type="InterPro" id="IPR038765">
    <property type="entry name" value="Papain-like_cys_pep_sf"/>
</dbReference>
<dbReference type="RefSeq" id="WP_133591871.1">
    <property type="nucleotide sequence ID" value="NZ_CP037953.1"/>
</dbReference>
<evidence type="ECO:0000313" key="2">
    <source>
        <dbReference type="EMBL" id="TDQ46217.1"/>
    </source>
</evidence>
<dbReference type="SMART" id="SM00645">
    <property type="entry name" value="Pept_C1"/>
    <property type="match status" value="1"/>
</dbReference>
<comment type="caution">
    <text evidence="2">The sequence shown here is derived from an EMBL/GenBank/DDBJ whole genome shotgun (WGS) entry which is preliminary data.</text>
</comment>
<dbReference type="CDD" id="cd02619">
    <property type="entry name" value="Peptidase_C1"/>
    <property type="match status" value="1"/>
</dbReference>
<organism evidence="2 3">
    <name type="scientific">Permianibacter aggregans</name>
    <dbReference type="NCBI Taxonomy" id="1510150"/>
    <lineage>
        <taxon>Bacteria</taxon>
        <taxon>Pseudomonadati</taxon>
        <taxon>Pseudomonadota</taxon>
        <taxon>Gammaproteobacteria</taxon>
        <taxon>Pseudomonadales</taxon>
        <taxon>Pseudomonadaceae</taxon>
        <taxon>Permianibacter</taxon>
    </lineage>
</organism>
<evidence type="ECO:0000313" key="3">
    <source>
        <dbReference type="Proteomes" id="UP000295375"/>
    </source>
</evidence>
<dbReference type="Gene3D" id="3.90.70.10">
    <property type="entry name" value="Cysteine proteinases"/>
    <property type="match status" value="1"/>
</dbReference>
<gene>
    <name evidence="2" type="ORF">EV696_1142</name>
</gene>
<dbReference type="Proteomes" id="UP000295375">
    <property type="component" value="Unassembled WGS sequence"/>
</dbReference>
<dbReference type="OrthoDB" id="1491023at2"/>
<evidence type="ECO:0000259" key="1">
    <source>
        <dbReference type="SMART" id="SM00645"/>
    </source>
</evidence>
<reference evidence="2 3" key="1">
    <citation type="submission" date="2019-03" db="EMBL/GenBank/DDBJ databases">
        <title>Genomic Encyclopedia of Type Strains, Phase IV (KMG-IV): sequencing the most valuable type-strain genomes for metagenomic binning, comparative biology and taxonomic classification.</title>
        <authorList>
            <person name="Goeker M."/>
        </authorList>
    </citation>
    <scope>NUCLEOTIDE SEQUENCE [LARGE SCALE GENOMIC DNA]</scope>
    <source>
        <strain evidence="2 3">DSM 103792</strain>
    </source>
</reference>
<protein>
    <submittedName>
        <fullName evidence="2">Papain like protease</fullName>
    </submittedName>
</protein>
<dbReference type="PROSITE" id="PS00639">
    <property type="entry name" value="THIOL_PROTEASE_HIS"/>
    <property type="match status" value="1"/>
</dbReference>
<keyword evidence="2" id="KW-0645">Protease</keyword>